<protein>
    <submittedName>
        <fullName evidence="3">Cell wall-active antibiotics response protein LiaF</fullName>
    </submittedName>
</protein>
<feature type="domain" description="Cell wall-active antibiotics response LiaF-like C-terminal" evidence="2">
    <location>
        <begin position="105"/>
        <end position="216"/>
    </location>
</feature>
<sequence length="219" mass="24269">MDNSRNNRQRNTYLLLIAAGLFLLIEKTVGFFSIIGILLILLGIQRIRGNSDRKGYVILGIGLLLVAGEHFTVILALVLIAVGYYYLKTRDVQPEGPALERKHFIQSVKHDQDPWVLRSMSYSHVVGETRLDLSLAIFEEKEVTLVLRGLVGDIDVIIPDDVGVCVEGSILFGQLDVGADKGAGVMNRLDWHSPNYASAENRVKLIVSFIVGDIDIKVL</sequence>
<keyword evidence="1" id="KW-0472">Membrane</keyword>
<dbReference type="EMBL" id="CP130318">
    <property type="protein sequence ID" value="WNQ12487.1"/>
    <property type="molecule type" value="Genomic_DNA"/>
</dbReference>
<dbReference type="InterPro" id="IPR047793">
    <property type="entry name" value="LiaF_C"/>
</dbReference>
<reference evidence="3 4" key="1">
    <citation type="submission" date="2022-02" db="EMBL/GenBank/DDBJ databases">
        <title>Paenibacillus sp. MBLB1776 Whole Genome Shotgun Sequencing.</title>
        <authorList>
            <person name="Hwang C.Y."/>
            <person name="Cho E.-S."/>
            <person name="Seo M.-J."/>
        </authorList>
    </citation>
    <scope>NUCLEOTIDE SEQUENCE [LARGE SCALE GENOMIC DNA]</scope>
    <source>
        <strain evidence="3 4">MBLB1776</strain>
    </source>
</reference>
<dbReference type="Pfam" id="PF09922">
    <property type="entry name" value="LiaF-like_C"/>
    <property type="match status" value="1"/>
</dbReference>
<keyword evidence="1" id="KW-0812">Transmembrane</keyword>
<evidence type="ECO:0000259" key="2">
    <source>
        <dbReference type="Pfam" id="PF09922"/>
    </source>
</evidence>
<dbReference type="KEGG" id="paun:MJA45_05485"/>
<organism evidence="3 4">
    <name type="scientific">Paenibacillus aurantius</name>
    <dbReference type="NCBI Taxonomy" id="2918900"/>
    <lineage>
        <taxon>Bacteria</taxon>
        <taxon>Bacillati</taxon>
        <taxon>Bacillota</taxon>
        <taxon>Bacilli</taxon>
        <taxon>Bacillales</taxon>
        <taxon>Paenibacillaceae</taxon>
        <taxon>Paenibacillus</taxon>
    </lineage>
</organism>
<accession>A0AA96LET8</accession>
<feature type="transmembrane region" description="Helical" evidence="1">
    <location>
        <begin position="56"/>
        <end position="87"/>
    </location>
</feature>
<dbReference type="AlphaFoldDB" id="A0AA96LET8"/>
<dbReference type="RefSeq" id="WP_315606264.1">
    <property type="nucleotide sequence ID" value="NZ_CP130318.1"/>
</dbReference>
<evidence type="ECO:0000313" key="3">
    <source>
        <dbReference type="EMBL" id="WNQ12487.1"/>
    </source>
</evidence>
<feature type="transmembrane region" description="Helical" evidence="1">
    <location>
        <begin position="12"/>
        <end position="44"/>
    </location>
</feature>
<evidence type="ECO:0000256" key="1">
    <source>
        <dbReference type="SAM" id="Phobius"/>
    </source>
</evidence>
<name>A0AA96LET8_9BACL</name>
<keyword evidence="1" id="KW-1133">Transmembrane helix</keyword>
<dbReference type="NCBIfam" id="NF040535">
    <property type="entry name" value="LiaF_C_term"/>
    <property type="match status" value="1"/>
</dbReference>
<evidence type="ECO:0000313" key="4">
    <source>
        <dbReference type="Proteomes" id="UP001305702"/>
    </source>
</evidence>
<keyword evidence="4" id="KW-1185">Reference proteome</keyword>
<dbReference type="InterPro" id="IPR024425">
    <property type="entry name" value="LiaF-like_C"/>
</dbReference>
<proteinExistence type="predicted"/>
<gene>
    <name evidence="3" type="primary">liaF</name>
    <name evidence="3" type="ORF">MJA45_05485</name>
</gene>
<dbReference type="Proteomes" id="UP001305702">
    <property type="component" value="Chromosome"/>
</dbReference>